<feature type="compositionally biased region" description="Low complexity" evidence="1">
    <location>
        <begin position="247"/>
        <end position="270"/>
    </location>
</feature>
<feature type="compositionally biased region" description="Polar residues" evidence="1">
    <location>
        <begin position="207"/>
        <end position="216"/>
    </location>
</feature>
<keyword evidence="4" id="KW-1185">Reference proteome</keyword>
<evidence type="ECO:0000259" key="2">
    <source>
        <dbReference type="PROSITE" id="PS51159"/>
    </source>
</evidence>
<feature type="compositionally biased region" description="Pro residues" evidence="1">
    <location>
        <begin position="964"/>
        <end position="976"/>
    </location>
</feature>
<feature type="compositionally biased region" description="Low complexity" evidence="1">
    <location>
        <begin position="111"/>
        <end position="128"/>
    </location>
</feature>
<sequence length="1175" mass="122521">MIATATTTATTMATKTGAANMHANTAGAPLPLLPRRVSSSSSIASASSAASIADLTNEDDGSSSSSSSSSSTPRKARRVRGMHGVPPPELAAVGPQVSSPPQLQQAEQQKSVPFPTSVSAPAAVPAASPIQKSQPLLYTPGMSLMSLRLASLPKPQSPQKRPGPSPLPLSPPSGAKYTSALSYTPASYSKPASSSPASYSHTHTHAYTGQQRSLSSPPAAMPKTPTTPLTPGGTPEVRKKCGQLVKSSLKSSRSYSSSSSMSISSSSSMSIDGTPLPASSSGLSVFTTGSASYASSRSEPTTPTASKAVHFDNARLEFVRLFLAEQKPLAVSRDGSPTPDGDGEYNSSGGEGRDRGRENGEWPGWIFGSGKEKEREAGEGGLNGDERPPRLAMNLSLQPPPGLLTDPRLVALESMRLVQASPSAGDSNRERETAVVHGSVRVRNLAYSKAVWARFTLDGWRTTSEVCARWVESVGGAMNDALAAAAPAVGTVGSDELGAAIAAAEEERRRRRGAEWDRFAFTIDLSGLALGDVAKERERRLELAVKYVVDGREQEAMWDNNGGRNYVATFVRERAPASSNTTTTSAAAQAMAKSVAAANQAYYAQQASLHQQNNQHQHQQIQNQQHLPQRRLVRRLRVQEHAVEDGSGSSEESTETEARAAVSRRGRVMVPVRAASAPAASASAGVQPTLSSLSSSKAKGRGVAMGGGGVSVRATEEERDMADLKSKLEKVAAQGDNKHQHQHNQHQHQHKHHHASPSRAAVGGGGGSSSSSQSSTPTTYTYTAMHHTHSMSMSTTSVSGTKRSHSPTKDAATSPSPSAPVARASAIHQRTQSFPQSSWRGQQLAHHQHQQHQQHQTSIYGADATYVYPQSSSFSRSPQQHLGSPRDLWDGDDSAFNRHARSAERGYFDILPVSSQAIMSRSGAAGAANVNAIRVTVTGSTPPQAGSASTSSAASSGSHSPSSSPSPPSAAYPPPMSMASSSTRGVGLGMSLLSPDSALSTPGMVSPASTSSSSSSSSSEEEEDDDEDVNPIDVAMVGHLAAAAHQHQIALEEGGLEGVIPVSVKGGVAVDGGETPYRQFLNKFCFFTGPGTGATSPLNTAVSLVPVSLHHNHSQSLGNTSGSSLQGHAHTVPDNAHAIAYQALPGASPPRHQRGHGCPTPSSSVETVVGLGARA</sequence>
<feature type="region of interest" description="Disordered" evidence="1">
    <location>
        <begin position="55"/>
        <end position="128"/>
    </location>
</feature>
<evidence type="ECO:0000256" key="1">
    <source>
        <dbReference type="SAM" id="MobiDB-lite"/>
    </source>
</evidence>
<feature type="domain" description="CBM21" evidence="2">
    <location>
        <begin position="410"/>
        <end position="569"/>
    </location>
</feature>
<feature type="compositionally biased region" description="Low complexity" evidence="1">
    <location>
        <begin position="769"/>
        <end position="779"/>
    </location>
</feature>
<dbReference type="AlphaFoldDB" id="A0A8H5B7G3"/>
<feature type="region of interest" description="Disordered" evidence="1">
    <location>
        <begin position="330"/>
        <end position="390"/>
    </location>
</feature>
<feature type="compositionally biased region" description="Polar residues" evidence="1">
    <location>
        <begin position="96"/>
        <end position="110"/>
    </location>
</feature>
<comment type="caution">
    <text evidence="3">The sequence shown here is derived from an EMBL/GenBank/DDBJ whole genome shotgun (WGS) entry which is preliminary data.</text>
</comment>
<dbReference type="PANTHER" id="PTHR12307">
    <property type="entry name" value="PROTEIN PHOSPHATASE 1 REGULATORY SUBUNIT"/>
    <property type="match status" value="1"/>
</dbReference>
<dbReference type="PANTHER" id="PTHR12307:SF36">
    <property type="entry name" value="GLYCOGEN-BINDING SUBUNIT 76A"/>
    <property type="match status" value="1"/>
</dbReference>
<dbReference type="PROSITE" id="PS51159">
    <property type="entry name" value="CBM21"/>
    <property type="match status" value="1"/>
</dbReference>
<name>A0A8H5B7G3_9AGAR</name>
<evidence type="ECO:0000313" key="3">
    <source>
        <dbReference type="EMBL" id="KAF5317972.1"/>
    </source>
</evidence>
<feature type="region of interest" description="Disordered" evidence="1">
    <location>
        <begin position="870"/>
        <end position="891"/>
    </location>
</feature>
<feature type="region of interest" description="Disordered" evidence="1">
    <location>
        <begin position="607"/>
        <end position="665"/>
    </location>
</feature>
<reference evidence="3 4" key="1">
    <citation type="journal article" date="2020" name="ISME J.">
        <title>Uncovering the hidden diversity of litter-decomposition mechanisms in mushroom-forming fungi.</title>
        <authorList>
            <person name="Floudas D."/>
            <person name="Bentzer J."/>
            <person name="Ahren D."/>
            <person name="Johansson T."/>
            <person name="Persson P."/>
            <person name="Tunlid A."/>
        </authorList>
    </citation>
    <scope>NUCLEOTIDE SEQUENCE [LARGE SCALE GENOMIC DNA]</scope>
    <source>
        <strain evidence="3 4">CBS 101986</strain>
    </source>
</reference>
<feature type="compositionally biased region" description="Basic and acidic residues" evidence="1">
    <location>
        <begin position="351"/>
        <end position="360"/>
    </location>
</feature>
<feature type="compositionally biased region" description="Low complexity" evidence="1">
    <location>
        <begin position="940"/>
        <end position="963"/>
    </location>
</feature>
<feature type="compositionally biased region" description="Basic and acidic residues" evidence="1">
    <location>
        <begin position="721"/>
        <end position="730"/>
    </location>
</feature>
<dbReference type="Proteomes" id="UP000567179">
    <property type="component" value="Unassembled WGS sequence"/>
</dbReference>
<feature type="compositionally biased region" description="Basic and acidic residues" evidence="1">
    <location>
        <begin position="370"/>
        <end position="389"/>
    </location>
</feature>
<feature type="region of interest" description="Disordered" evidence="1">
    <location>
        <begin position="940"/>
        <end position="1027"/>
    </location>
</feature>
<feature type="region of interest" description="Disordered" evidence="1">
    <location>
        <begin position="1146"/>
        <end position="1175"/>
    </location>
</feature>
<feature type="compositionally biased region" description="Basic residues" evidence="1">
    <location>
        <begin position="740"/>
        <end position="756"/>
    </location>
</feature>
<dbReference type="GO" id="GO:0008157">
    <property type="term" value="F:protein phosphatase 1 binding"/>
    <property type="evidence" value="ECO:0007669"/>
    <property type="project" value="TreeGrafter"/>
</dbReference>
<dbReference type="OrthoDB" id="1881at2759"/>
<feature type="region of interest" description="Disordered" evidence="1">
    <location>
        <begin position="791"/>
        <end position="857"/>
    </location>
</feature>
<feature type="compositionally biased region" description="Low complexity" evidence="1">
    <location>
        <begin position="607"/>
        <end position="626"/>
    </location>
</feature>
<dbReference type="GO" id="GO:0005979">
    <property type="term" value="P:regulation of glycogen biosynthetic process"/>
    <property type="evidence" value="ECO:0007669"/>
    <property type="project" value="TreeGrafter"/>
</dbReference>
<protein>
    <recommendedName>
        <fullName evidence="2">CBM21 domain-containing protein</fullName>
    </recommendedName>
</protein>
<organism evidence="3 4">
    <name type="scientific">Psilocybe cf. subviscida</name>
    <dbReference type="NCBI Taxonomy" id="2480587"/>
    <lineage>
        <taxon>Eukaryota</taxon>
        <taxon>Fungi</taxon>
        <taxon>Dikarya</taxon>
        <taxon>Basidiomycota</taxon>
        <taxon>Agaricomycotina</taxon>
        <taxon>Agaricomycetes</taxon>
        <taxon>Agaricomycetidae</taxon>
        <taxon>Agaricales</taxon>
        <taxon>Agaricineae</taxon>
        <taxon>Strophariaceae</taxon>
        <taxon>Psilocybe</taxon>
    </lineage>
</organism>
<feature type="region of interest" description="Disordered" evidence="1">
    <location>
        <begin position="152"/>
        <end position="281"/>
    </location>
</feature>
<feature type="compositionally biased region" description="Low complexity" evidence="1">
    <location>
        <begin position="870"/>
        <end position="880"/>
    </location>
</feature>
<accession>A0A8H5B7G3</accession>
<feature type="compositionally biased region" description="Low complexity" evidence="1">
    <location>
        <begin position="809"/>
        <end position="826"/>
    </location>
</feature>
<dbReference type="InterPro" id="IPR005036">
    <property type="entry name" value="CBM21_dom"/>
</dbReference>
<dbReference type="GO" id="GO:2001069">
    <property type="term" value="F:glycogen binding"/>
    <property type="evidence" value="ECO:0007669"/>
    <property type="project" value="TreeGrafter"/>
</dbReference>
<feature type="compositionally biased region" description="Polar residues" evidence="1">
    <location>
        <begin position="686"/>
        <end position="696"/>
    </location>
</feature>
<feature type="compositionally biased region" description="Pro residues" evidence="1">
    <location>
        <begin position="161"/>
        <end position="171"/>
    </location>
</feature>
<dbReference type="EMBL" id="JAACJJ010000031">
    <property type="protein sequence ID" value="KAF5317972.1"/>
    <property type="molecule type" value="Genomic_DNA"/>
</dbReference>
<dbReference type="InterPro" id="IPR038175">
    <property type="entry name" value="CBM21_dom_sf"/>
</dbReference>
<dbReference type="Gene3D" id="2.60.40.2440">
    <property type="entry name" value="Carbohydrate binding type-21 domain"/>
    <property type="match status" value="1"/>
</dbReference>
<proteinExistence type="predicted"/>
<dbReference type="InterPro" id="IPR050782">
    <property type="entry name" value="PP1_regulatory_subunit_3"/>
</dbReference>
<feature type="compositionally biased region" description="Low complexity" evidence="1">
    <location>
        <begin position="217"/>
        <end position="235"/>
    </location>
</feature>
<feature type="compositionally biased region" description="Low complexity" evidence="1">
    <location>
        <begin position="791"/>
        <end position="801"/>
    </location>
</feature>
<feature type="compositionally biased region" description="Low complexity" evidence="1">
    <location>
        <begin position="182"/>
        <end position="201"/>
    </location>
</feature>
<dbReference type="GO" id="GO:0000164">
    <property type="term" value="C:protein phosphatase type 1 complex"/>
    <property type="evidence" value="ECO:0007669"/>
    <property type="project" value="TreeGrafter"/>
</dbReference>
<gene>
    <name evidence="3" type="ORF">D9619_012209</name>
</gene>
<feature type="region of interest" description="Disordered" evidence="1">
    <location>
        <begin position="677"/>
        <end position="779"/>
    </location>
</feature>
<feature type="compositionally biased region" description="Low complexity" evidence="1">
    <location>
        <begin position="62"/>
        <end position="71"/>
    </location>
</feature>
<evidence type="ECO:0000313" key="4">
    <source>
        <dbReference type="Proteomes" id="UP000567179"/>
    </source>
</evidence>
<feature type="compositionally biased region" description="Polar residues" evidence="1">
    <location>
        <begin position="828"/>
        <end position="841"/>
    </location>
</feature>
<dbReference type="Pfam" id="PF03370">
    <property type="entry name" value="CBM_21"/>
    <property type="match status" value="1"/>
</dbReference>